<accession>A0A0F9SPL3</accession>
<evidence type="ECO:0000313" key="1">
    <source>
        <dbReference type="EMBL" id="KKN31198.1"/>
    </source>
</evidence>
<protein>
    <submittedName>
        <fullName evidence="1">Uncharacterized protein</fullName>
    </submittedName>
</protein>
<name>A0A0F9SPL3_9ZZZZ</name>
<reference evidence="1" key="1">
    <citation type="journal article" date="2015" name="Nature">
        <title>Complex archaea that bridge the gap between prokaryotes and eukaryotes.</title>
        <authorList>
            <person name="Spang A."/>
            <person name="Saw J.H."/>
            <person name="Jorgensen S.L."/>
            <person name="Zaremba-Niedzwiedzka K."/>
            <person name="Martijn J."/>
            <person name="Lind A.E."/>
            <person name="van Eijk R."/>
            <person name="Schleper C."/>
            <person name="Guy L."/>
            <person name="Ettema T.J."/>
        </authorList>
    </citation>
    <scope>NUCLEOTIDE SEQUENCE</scope>
</reference>
<comment type="caution">
    <text evidence="1">The sequence shown here is derived from an EMBL/GenBank/DDBJ whole genome shotgun (WGS) entry which is preliminary data.</text>
</comment>
<dbReference type="AlphaFoldDB" id="A0A0F9SPL3"/>
<proteinExistence type="predicted"/>
<sequence length="117" mass="13371">MDRKISPRRVYGRLTSTMQGIDKDVVAASDRLVDESLELLEDEEPRLLHWLKTNPEIDTLLGSHTVAMHALLFGDSRRGYPLEHTMGRLDALNYRLVCTLAVMATMRERPLAKEVRP</sequence>
<dbReference type="EMBL" id="LAZR01002349">
    <property type="protein sequence ID" value="KKN31198.1"/>
    <property type="molecule type" value="Genomic_DNA"/>
</dbReference>
<gene>
    <name evidence="1" type="ORF">LCGC14_0826210</name>
</gene>
<organism evidence="1">
    <name type="scientific">marine sediment metagenome</name>
    <dbReference type="NCBI Taxonomy" id="412755"/>
    <lineage>
        <taxon>unclassified sequences</taxon>
        <taxon>metagenomes</taxon>
        <taxon>ecological metagenomes</taxon>
    </lineage>
</organism>